<dbReference type="CDD" id="cd02961">
    <property type="entry name" value="PDI_a_family"/>
    <property type="match status" value="1"/>
</dbReference>
<protein>
    <submittedName>
        <fullName evidence="2">Thioredoxin domain-containing protein</fullName>
    </submittedName>
</protein>
<accession>A0A914YR90</accession>
<dbReference type="SUPFAM" id="SSF52833">
    <property type="entry name" value="Thioredoxin-like"/>
    <property type="match status" value="1"/>
</dbReference>
<dbReference type="PANTHER" id="PTHR22699">
    <property type="entry name" value="THIOREDOXIN DOMAIN-CONTAINING PROTEIN 16"/>
    <property type="match status" value="1"/>
</dbReference>
<organism evidence="1 2">
    <name type="scientific">Panagrolaimus superbus</name>
    <dbReference type="NCBI Taxonomy" id="310955"/>
    <lineage>
        <taxon>Eukaryota</taxon>
        <taxon>Metazoa</taxon>
        <taxon>Ecdysozoa</taxon>
        <taxon>Nematoda</taxon>
        <taxon>Chromadorea</taxon>
        <taxon>Rhabditida</taxon>
        <taxon>Tylenchina</taxon>
        <taxon>Panagrolaimomorpha</taxon>
        <taxon>Panagrolaimoidea</taxon>
        <taxon>Panagrolaimidae</taxon>
        <taxon>Panagrolaimus</taxon>
    </lineage>
</organism>
<dbReference type="PANTHER" id="PTHR22699:SF1">
    <property type="entry name" value="THIOREDOXIN DOMAIN-CONTAINING PROTEIN 16"/>
    <property type="match status" value="1"/>
</dbReference>
<dbReference type="InterPro" id="IPR040090">
    <property type="entry name" value="TXNDC16"/>
</dbReference>
<dbReference type="Proteomes" id="UP000887577">
    <property type="component" value="Unplaced"/>
</dbReference>
<dbReference type="Gene3D" id="3.40.30.10">
    <property type="entry name" value="Glutaredoxin"/>
    <property type="match status" value="2"/>
</dbReference>
<evidence type="ECO:0000313" key="2">
    <source>
        <dbReference type="WBParaSite" id="PSU_v2.g2694.t1"/>
    </source>
</evidence>
<dbReference type="InterPro" id="IPR036249">
    <property type="entry name" value="Thioredoxin-like_sf"/>
</dbReference>
<evidence type="ECO:0000313" key="1">
    <source>
        <dbReference type="Proteomes" id="UP000887577"/>
    </source>
</evidence>
<proteinExistence type="predicted"/>
<name>A0A914YR90_9BILA</name>
<sequence length="662" mass="75567">MLFLDRFGIVLIVSGFLTIFCQCPYKHSQTQPLENDEEENANPPGLKPEAHFVQTTFIHRDKSDDDFKFTQITIDLINTLRQRLKVQTKVTIDNENIDCEDGGFVTCKEYPLTEAYHFFIVEDPTNGAAVYSLDRQHNTSPEKIELALLDALSRHSKHSLMPYASEKCEHEVGFVRELTPKDLAKFMRENQKTSANTAKASPSSIYTRSPTELNLINEQIIEMRVLEEPKIEVDDALKPFSGDELNNALENEEKYVFVLFWTRVNSPSLHALHLWKQAAEKLSKNENVLLGSVGCHDEGDVCRAFGITHHDKHTIFAYKNGQKLTAQFNIRDAEFYVEWVRMVAAGPMLKVETEEKLKDARKGFLDGFLDMGQRTAVTVGIFQSEVSKEFKSFNKIATILYGRYHFVYSIKSMAPPSLTTFRPYEKMRRLDYNGDFDIPSLIKHITQGSNPTVLNLGEGFTSDIVYHSPKDLILLIHNEDRDRKTEFFDLAAKKENSIHYNFGHIDRHVPFSFFLSSFLAATLKLDKFFNAIELNIDAVPLLCLFTSKQARCLKNVKKITQKIFENGFENEKEEKEEEAIIIELSHKKPHPLKTIQLEHINSIFGEQDIELLPDPIIAKLPQNYGHQNVHSWDFAGDKESAGGAAGGCPMMAHLNPQLKDEL</sequence>
<keyword evidence="1" id="KW-1185">Reference proteome</keyword>
<dbReference type="WBParaSite" id="PSU_v2.g2694.t1">
    <property type="protein sequence ID" value="PSU_v2.g2694.t1"/>
    <property type="gene ID" value="PSU_v2.g2694"/>
</dbReference>
<reference evidence="2" key="1">
    <citation type="submission" date="2022-11" db="UniProtKB">
        <authorList>
            <consortium name="WormBaseParasite"/>
        </authorList>
    </citation>
    <scope>IDENTIFICATION</scope>
</reference>
<dbReference type="AlphaFoldDB" id="A0A914YR90"/>